<accession>A0A6J4PN05</accession>
<feature type="non-terminal residue" evidence="1">
    <location>
        <position position="1"/>
    </location>
</feature>
<reference evidence="1" key="1">
    <citation type="submission" date="2020-02" db="EMBL/GenBank/DDBJ databases">
        <authorList>
            <person name="Meier V. D."/>
        </authorList>
    </citation>
    <scope>NUCLEOTIDE SEQUENCE</scope>
    <source>
        <strain evidence="1">AVDCRST_MAG51</strain>
    </source>
</reference>
<proteinExistence type="predicted"/>
<protein>
    <submittedName>
        <fullName evidence="1">Uncharacterized protein</fullName>
    </submittedName>
</protein>
<organism evidence="1">
    <name type="scientific">uncultured Ramlibacter sp</name>
    <dbReference type="NCBI Taxonomy" id="260755"/>
    <lineage>
        <taxon>Bacteria</taxon>
        <taxon>Pseudomonadati</taxon>
        <taxon>Pseudomonadota</taxon>
        <taxon>Betaproteobacteria</taxon>
        <taxon>Burkholderiales</taxon>
        <taxon>Comamonadaceae</taxon>
        <taxon>Ramlibacter</taxon>
        <taxon>environmental samples</taxon>
    </lineage>
</organism>
<dbReference type="AlphaFoldDB" id="A0A6J4PN05"/>
<name>A0A6J4PN05_9BURK</name>
<evidence type="ECO:0000313" key="1">
    <source>
        <dbReference type="EMBL" id="CAA9415199.1"/>
    </source>
</evidence>
<gene>
    <name evidence="1" type="ORF">AVDCRST_MAG51-1703</name>
</gene>
<dbReference type="EMBL" id="CADCUX010000351">
    <property type="protein sequence ID" value="CAA9415199.1"/>
    <property type="molecule type" value="Genomic_DNA"/>
</dbReference>
<sequence length="59" mass="6135">ASAPGGRLRHGGEPATAGQRQCVLVFDRLRSAAQARVPGRLPGHAGLVAQPRGCAEHRL</sequence>
<feature type="non-terminal residue" evidence="1">
    <location>
        <position position="59"/>
    </location>
</feature>